<feature type="transmembrane region" description="Helical" evidence="1">
    <location>
        <begin position="123"/>
        <end position="143"/>
    </location>
</feature>
<feature type="transmembrane region" description="Helical" evidence="1">
    <location>
        <begin position="164"/>
        <end position="188"/>
    </location>
</feature>
<feature type="transmembrane region" description="Helical" evidence="1">
    <location>
        <begin position="94"/>
        <end position="111"/>
    </location>
</feature>
<keyword evidence="1" id="KW-0472">Membrane</keyword>
<dbReference type="RefSeq" id="WP_377930684.1">
    <property type="nucleotide sequence ID" value="NZ_JBHUEM010000055.1"/>
</dbReference>
<dbReference type="EMBL" id="JBHUEM010000055">
    <property type="protein sequence ID" value="MFD1739443.1"/>
    <property type="molecule type" value="Genomic_DNA"/>
</dbReference>
<feature type="transmembrane region" description="Helical" evidence="1">
    <location>
        <begin position="14"/>
        <end position="32"/>
    </location>
</feature>
<evidence type="ECO:0000313" key="2">
    <source>
        <dbReference type="EMBL" id="MFD1739443.1"/>
    </source>
</evidence>
<sequence>MNVTELKNMRLKQIVFMNVMIVTVSIIYFIVIRTFGATQAQVFVILGIILLCQAVYGLGKGNSTKSFIPIFEKVAIYEREKMGKEWDKQRKTSSIMNLFLGALMFFQAFINRDSDAYFHQIEVGFILFFGFMIVALVNIGLFIHIRKVDRSHSIEELKGYTRKLWIQAFILGFLFTIVLLAVTFTYIFSL</sequence>
<keyword evidence="1" id="KW-1133">Transmembrane helix</keyword>
<evidence type="ECO:0000313" key="3">
    <source>
        <dbReference type="Proteomes" id="UP001597214"/>
    </source>
</evidence>
<reference evidence="3" key="1">
    <citation type="journal article" date="2019" name="Int. J. Syst. Evol. Microbiol.">
        <title>The Global Catalogue of Microorganisms (GCM) 10K type strain sequencing project: providing services to taxonomists for standard genome sequencing and annotation.</title>
        <authorList>
            <consortium name="The Broad Institute Genomics Platform"/>
            <consortium name="The Broad Institute Genome Sequencing Center for Infectious Disease"/>
            <person name="Wu L."/>
            <person name="Ma J."/>
        </authorList>
    </citation>
    <scope>NUCLEOTIDE SEQUENCE [LARGE SCALE GENOMIC DNA]</scope>
    <source>
        <strain evidence="3">CCUG 49339</strain>
    </source>
</reference>
<feature type="transmembrane region" description="Helical" evidence="1">
    <location>
        <begin position="38"/>
        <end position="58"/>
    </location>
</feature>
<dbReference type="InterPro" id="IPR036259">
    <property type="entry name" value="MFS_trans_sf"/>
</dbReference>
<dbReference type="Gene3D" id="1.20.1250.20">
    <property type="entry name" value="MFS general substrate transporter like domains"/>
    <property type="match status" value="1"/>
</dbReference>
<protein>
    <submittedName>
        <fullName evidence="2">Uncharacterized protein</fullName>
    </submittedName>
</protein>
<name>A0ABW4LWH9_9BACI</name>
<proteinExistence type="predicted"/>
<keyword evidence="3" id="KW-1185">Reference proteome</keyword>
<evidence type="ECO:0000256" key="1">
    <source>
        <dbReference type="SAM" id="Phobius"/>
    </source>
</evidence>
<dbReference type="Proteomes" id="UP001597214">
    <property type="component" value="Unassembled WGS sequence"/>
</dbReference>
<accession>A0ABW4LWH9</accession>
<keyword evidence="1" id="KW-0812">Transmembrane</keyword>
<organism evidence="2 3">
    <name type="scientific">Bacillus salitolerans</name>
    <dbReference type="NCBI Taxonomy" id="1437434"/>
    <lineage>
        <taxon>Bacteria</taxon>
        <taxon>Bacillati</taxon>
        <taxon>Bacillota</taxon>
        <taxon>Bacilli</taxon>
        <taxon>Bacillales</taxon>
        <taxon>Bacillaceae</taxon>
        <taxon>Bacillus</taxon>
    </lineage>
</organism>
<gene>
    <name evidence="2" type="ORF">ACFSCX_23460</name>
</gene>
<comment type="caution">
    <text evidence="2">The sequence shown here is derived from an EMBL/GenBank/DDBJ whole genome shotgun (WGS) entry which is preliminary data.</text>
</comment>